<dbReference type="KEGG" id="coy:HF329_27900"/>
<gene>
    <name evidence="2" type="ORF">HF324_27760</name>
    <name evidence="1" type="ORF">HF329_27900</name>
</gene>
<organism evidence="1 3">
    <name type="scientific">Chitinophaga oryzae</name>
    <dbReference type="NCBI Taxonomy" id="2725414"/>
    <lineage>
        <taxon>Bacteria</taxon>
        <taxon>Pseudomonadati</taxon>
        <taxon>Bacteroidota</taxon>
        <taxon>Chitinophagia</taxon>
        <taxon>Chitinophagales</taxon>
        <taxon>Chitinophagaceae</taxon>
        <taxon>Chitinophaga</taxon>
    </lineage>
</organism>
<proteinExistence type="predicted"/>
<evidence type="ECO:0000313" key="3">
    <source>
        <dbReference type="Proteomes" id="UP000502421"/>
    </source>
</evidence>
<protein>
    <submittedName>
        <fullName evidence="1">Uncharacterized protein</fullName>
    </submittedName>
</protein>
<evidence type="ECO:0000313" key="2">
    <source>
        <dbReference type="EMBL" id="QJB41433.1"/>
    </source>
</evidence>
<name>A0AAE7DA44_9BACT</name>
<evidence type="ECO:0000313" key="4">
    <source>
        <dbReference type="Proteomes" id="UP000503144"/>
    </source>
</evidence>
<accession>A0AAE7DA44</accession>
<dbReference type="EMBL" id="CP051204">
    <property type="protein sequence ID" value="QJB41433.1"/>
    <property type="molecule type" value="Genomic_DNA"/>
</dbReference>
<reference evidence="3" key="1">
    <citation type="submission" date="2020-04" db="EMBL/GenBank/DDBJ databases">
        <authorList>
            <person name="Kittiwongwattana C."/>
        </authorList>
    </citation>
    <scope>NUCLEOTIDE SEQUENCE [LARGE SCALE GENOMIC DNA]</scope>
    <source>
        <strain evidence="2">1303</strain>
        <strain evidence="3">1310</strain>
    </source>
</reference>
<reference evidence="1" key="2">
    <citation type="submission" date="2020-09" db="EMBL/GenBank/DDBJ databases">
        <authorList>
            <person name="Kittiwongwattana C."/>
        </authorList>
    </citation>
    <scope>NUCLEOTIDE SEQUENCE</scope>
    <source>
        <strain evidence="1">1310</strain>
    </source>
</reference>
<dbReference type="EMBL" id="CP051205">
    <property type="protein sequence ID" value="QJB34922.1"/>
    <property type="molecule type" value="Genomic_DNA"/>
</dbReference>
<sequence>MASFEQLKESLFRLGFNDQQLAHLTEPSYLYGRMPPLLLYTSRPGMGLMRCRFEFSPTDKKGRTLTAYLGLLNQGGKWVEIFGRIFPENLSLQEVMSKLRITFPAIIELGKPACRNTVTARIARHHRCRRM</sequence>
<dbReference type="Proteomes" id="UP000502421">
    <property type="component" value="Chromosome"/>
</dbReference>
<evidence type="ECO:0000313" key="1">
    <source>
        <dbReference type="EMBL" id="QJB34922.1"/>
    </source>
</evidence>
<dbReference type="Proteomes" id="UP000503144">
    <property type="component" value="Chromosome"/>
</dbReference>
<dbReference type="AlphaFoldDB" id="A0AAE7DA44"/>
<keyword evidence="4" id="KW-1185">Reference proteome</keyword>
<dbReference type="RefSeq" id="WP_168809474.1">
    <property type="nucleotide sequence ID" value="NZ_CP051204.2"/>
</dbReference>